<dbReference type="Proteomes" id="UP000321424">
    <property type="component" value="Unassembled WGS sequence"/>
</dbReference>
<gene>
    <name evidence="1" type="ORF">NN4_08670</name>
</gene>
<organism evidence="1 2">
    <name type="scientific">Nocardia ninae NBRC 108245</name>
    <dbReference type="NCBI Taxonomy" id="1210091"/>
    <lineage>
        <taxon>Bacteria</taxon>
        <taxon>Bacillati</taxon>
        <taxon>Actinomycetota</taxon>
        <taxon>Actinomycetes</taxon>
        <taxon>Mycobacteriales</taxon>
        <taxon>Nocardiaceae</taxon>
        <taxon>Nocardia</taxon>
    </lineage>
</organism>
<proteinExistence type="predicted"/>
<comment type="caution">
    <text evidence="1">The sequence shown here is derived from an EMBL/GenBank/DDBJ whole genome shotgun (WGS) entry which is preliminary data.</text>
</comment>
<protein>
    <submittedName>
        <fullName evidence="1">Uncharacterized protein</fullName>
    </submittedName>
</protein>
<reference evidence="1 2" key="1">
    <citation type="submission" date="2019-07" db="EMBL/GenBank/DDBJ databases">
        <title>Whole genome shotgun sequence of Nocardia ninae NBRC 108245.</title>
        <authorList>
            <person name="Hosoyama A."/>
            <person name="Uohara A."/>
            <person name="Ohji S."/>
            <person name="Ichikawa N."/>
        </authorList>
    </citation>
    <scope>NUCLEOTIDE SEQUENCE [LARGE SCALE GENOMIC DNA]</scope>
    <source>
        <strain evidence="1 2">NBRC 108245</strain>
    </source>
</reference>
<accession>A0A511M8A7</accession>
<keyword evidence="2" id="KW-1185">Reference proteome</keyword>
<evidence type="ECO:0000313" key="2">
    <source>
        <dbReference type="Proteomes" id="UP000321424"/>
    </source>
</evidence>
<sequence length="51" mass="5734">MAPERAARRRYVPLGEQLGAEWDVTVDLLAFSDPYVPLGDRPGLEWDVMAC</sequence>
<name>A0A511M8A7_9NOCA</name>
<evidence type="ECO:0000313" key="1">
    <source>
        <dbReference type="EMBL" id="GEM36348.1"/>
    </source>
</evidence>
<dbReference type="EMBL" id="BJXA01000003">
    <property type="protein sequence ID" value="GEM36348.1"/>
    <property type="molecule type" value="Genomic_DNA"/>
</dbReference>
<dbReference type="AlphaFoldDB" id="A0A511M8A7"/>